<sequence length="78" mass="8999">MSVIGEASRSQRVGVASLNRFMLVNRRLCVPSSKTDDREIWAGDCRWRNVGTFSACQQSLVRLQRQIRFGRCHLSNMR</sequence>
<proteinExistence type="predicted"/>
<dbReference type="AlphaFoldDB" id="A0A2L2ST85"/>
<accession>A0A2L2ST85</accession>
<name>A0A2L2ST85_9HYPO</name>
<dbReference type="Proteomes" id="UP000245910">
    <property type="component" value="Chromosome II"/>
</dbReference>
<evidence type="ECO:0000313" key="2">
    <source>
        <dbReference type="Proteomes" id="UP000245910"/>
    </source>
</evidence>
<organism evidence="1 2">
    <name type="scientific">Fusarium venenatum</name>
    <dbReference type="NCBI Taxonomy" id="56646"/>
    <lineage>
        <taxon>Eukaryota</taxon>
        <taxon>Fungi</taxon>
        <taxon>Dikarya</taxon>
        <taxon>Ascomycota</taxon>
        <taxon>Pezizomycotina</taxon>
        <taxon>Sordariomycetes</taxon>
        <taxon>Hypocreomycetidae</taxon>
        <taxon>Hypocreales</taxon>
        <taxon>Nectriaceae</taxon>
        <taxon>Fusarium</taxon>
    </lineage>
</organism>
<keyword evidence="2" id="KW-1185">Reference proteome</keyword>
<evidence type="ECO:0000313" key="1">
    <source>
        <dbReference type="EMBL" id="CEI60472.1"/>
    </source>
</evidence>
<reference evidence="2" key="1">
    <citation type="submission" date="2014-10" db="EMBL/GenBank/DDBJ databases">
        <authorList>
            <person name="King R."/>
        </authorList>
    </citation>
    <scope>NUCLEOTIDE SEQUENCE [LARGE SCALE GENOMIC DNA]</scope>
    <source>
        <strain evidence="2">A3/5</strain>
    </source>
</reference>
<protein>
    <submittedName>
        <fullName evidence="1">Uncharacterized protein</fullName>
    </submittedName>
</protein>
<dbReference type="EMBL" id="LN649230">
    <property type="protein sequence ID" value="CEI60472.1"/>
    <property type="molecule type" value="Genomic_DNA"/>
</dbReference>